<keyword evidence="1" id="KW-0732">Signal</keyword>
<keyword evidence="4" id="KW-1185">Reference proteome</keyword>
<evidence type="ECO:0000259" key="2">
    <source>
        <dbReference type="Pfam" id="PF08924"/>
    </source>
</evidence>
<proteinExistence type="predicted"/>
<dbReference type="RefSeq" id="WP_085486542.1">
    <property type="nucleotide sequence ID" value="NZ_FXAY01000004.1"/>
</dbReference>
<dbReference type="SUPFAM" id="SSF47090">
    <property type="entry name" value="PGBD-like"/>
    <property type="match status" value="1"/>
</dbReference>
<dbReference type="InterPro" id="IPR017853">
    <property type="entry name" value="GH"/>
</dbReference>
<sequence length="547" mass="56564">MEISRRTALIGLAAAAPLVMTMMEPEMASAATTQPDSPTGVLAVQQWLNATFGGKDGWVAVAEDGVAGQATLAGLVQGLQDLLGISPLVTTFGPTTLQKLEQHGDVGGETGADAQTWCRLVQGALICRGFSSVALSGGWDEATQQAVDGLRQALGSATSGATVSPNLARALLTVSAISVDEDGRDDIVAVQRWLNAQYAELAGATYCSTSGLYDTSTRTSIVRAVHLGTGQDPAGADGVYGPATARALKNTASSVVAVGSQGSWVRLVKGLLILGGSRVPFDDTFSASDAAVLVSFQQFQALSPEDQTGVCCFPTWAALLVSYGDADRVVPGADLAHRLDAGGAQALAAAGYSTIGRYLTNSSASGALDKKITIDEVSAISGAQLRLWPIFEEGGDDLSWFSRAQGALDAHSAVEAARALGVPKQTTIYFAVDLDVTADEIASSVRPYFEGVAQGLSDSGDTYKAGVYGSRLVCSRISGAGLAHFSFVAGMSSGWVGNETEPLPENWAFNQIQGRQVTSAGQAFDIDANVLSGRDGGIGPEEWDRVG</sequence>
<feature type="chain" id="PRO_5010861058" description="Rv2525c-like glycoside hydrolase-like domain-containing protein" evidence="1">
    <location>
        <begin position="31"/>
        <end position="547"/>
    </location>
</feature>
<dbReference type="Pfam" id="PF08924">
    <property type="entry name" value="Rv2525c_GlyHyd-like"/>
    <property type="match status" value="1"/>
</dbReference>
<evidence type="ECO:0000313" key="3">
    <source>
        <dbReference type="EMBL" id="SMG40850.1"/>
    </source>
</evidence>
<accession>A0A1X7KJI1</accession>
<dbReference type="InterPro" id="IPR015020">
    <property type="entry name" value="Rv2525c-like_Glyco_Hydro-like"/>
</dbReference>
<dbReference type="OrthoDB" id="1795295at2"/>
<protein>
    <recommendedName>
        <fullName evidence="2">Rv2525c-like glycoside hydrolase-like domain-containing protein</fullName>
    </recommendedName>
</protein>
<feature type="signal peptide" evidence="1">
    <location>
        <begin position="1"/>
        <end position="30"/>
    </location>
</feature>
<feature type="domain" description="Rv2525c-like glycoside hydrolase-like" evidence="2">
    <location>
        <begin position="345"/>
        <end position="530"/>
    </location>
</feature>
<dbReference type="STRING" id="150121.SAMN06296010_2533"/>
<evidence type="ECO:0000313" key="4">
    <source>
        <dbReference type="Proteomes" id="UP000193244"/>
    </source>
</evidence>
<dbReference type="AlphaFoldDB" id="A0A1X7KJI1"/>
<dbReference type="CDD" id="cd06418">
    <property type="entry name" value="GH25_BacA-like"/>
    <property type="match status" value="1"/>
</dbReference>
<dbReference type="SUPFAM" id="SSF51445">
    <property type="entry name" value="(Trans)glycosidases"/>
    <property type="match status" value="1"/>
</dbReference>
<dbReference type="EMBL" id="FXAY01000004">
    <property type="protein sequence ID" value="SMG40850.1"/>
    <property type="molecule type" value="Genomic_DNA"/>
</dbReference>
<dbReference type="InterPro" id="IPR036365">
    <property type="entry name" value="PGBD-like_sf"/>
</dbReference>
<organism evidence="3 4">
    <name type="scientific">Agreia pratensis</name>
    <dbReference type="NCBI Taxonomy" id="150121"/>
    <lineage>
        <taxon>Bacteria</taxon>
        <taxon>Bacillati</taxon>
        <taxon>Actinomycetota</taxon>
        <taxon>Actinomycetes</taxon>
        <taxon>Micrococcales</taxon>
        <taxon>Microbacteriaceae</taxon>
        <taxon>Agreia</taxon>
    </lineage>
</organism>
<reference evidence="4" key="1">
    <citation type="submission" date="2017-04" db="EMBL/GenBank/DDBJ databases">
        <authorList>
            <person name="Varghese N."/>
            <person name="Submissions S."/>
        </authorList>
    </citation>
    <scope>NUCLEOTIDE SEQUENCE [LARGE SCALE GENOMIC DNA]</scope>
    <source>
        <strain evidence="4">VKM Ac-2510</strain>
    </source>
</reference>
<dbReference type="Proteomes" id="UP000193244">
    <property type="component" value="Unassembled WGS sequence"/>
</dbReference>
<evidence type="ECO:0000256" key="1">
    <source>
        <dbReference type="SAM" id="SignalP"/>
    </source>
</evidence>
<dbReference type="InterPro" id="IPR006311">
    <property type="entry name" value="TAT_signal"/>
</dbReference>
<name>A0A1X7KJI1_9MICO</name>
<dbReference type="Gene3D" id="3.20.20.80">
    <property type="entry name" value="Glycosidases"/>
    <property type="match status" value="1"/>
</dbReference>
<dbReference type="PROSITE" id="PS51318">
    <property type="entry name" value="TAT"/>
    <property type="match status" value="1"/>
</dbReference>
<gene>
    <name evidence="3" type="ORF">SAMN06296010_2533</name>
</gene>